<proteinExistence type="predicted"/>
<keyword evidence="1" id="KW-0175">Coiled coil</keyword>
<dbReference type="Proteomes" id="UP000012283">
    <property type="component" value="Unassembled WGS sequence"/>
</dbReference>
<dbReference type="EMBL" id="APML01000054">
    <property type="protein sequence ID" value="ENH96265.1"/>
    <property type="molecule type" value="Genomic_DNA"/>
</dbReference>
<keyword evidence="3" id="KW-1185">Reference proteome</keyword>
<dbReference type="RefSeq" id="WP_003471613.1">
    <property type="nucleotide sequence ID" value="NZ_APML01000054.1"/>
</dbReference>
<organism evidence="2 3">
    <name type="scientific">Gracilibacillus halophilus YIM-C55.5</name>
    <dbReference type="NCBI Taxonomy" id="1308866"/>
    <lineage>
        <taxon>Bacteria</taxon>
        <taxon>Bacillati</taxon>
        <taxon>Bacillota</taxon>
        <taxon>Bacilli</taxon>
        <taxon>Bacillales</taxon>
        <taxon>Bacillaceae</taxon>
        <taxon>Gracilibacillus</taxon>
    </lineage>
</organism>
<gene>
    <name evidence="2" type="ORF">J416_11832</name>
</gene>
<sequence>VAVEFPDVRAVTYNPALLPEHVVDKDKDYNNITNYLGKYDILTGSLMSLNYDDRIPGAKHEIHNGIPAAARPFSTIGSNHTGYLRNGGDQYYNIRPDGGPGSGKIYIEADEHIVTSIWTGQPLYGDPHQIDITPEALEVLANGLEDAVIDRLSKVKNYLDNSMEIIQDERAKRRARINKMQEAFDEIVVEEIGNSLFEDITWMGNQLKSELRWLHSLLDLIEQKGQSLNYVLNSPPAELIEFITRQNVDVSTLVDQARRKLHNLEENVDDLTDNFRLIITEKIPELLHTGFHVGTELWYDTVVEEMHAHFNIVQSNHDKIQQQINRFKHQVYETANHFTTTDKSIADAITNKQNIPSHTAVATASEKITLEQSPYLKTRMRIKEIQLDASYTFFKTAIHVTIAPIVGVLHDIIWVIKTSLENLSEAVKGAPNIYFNYSLPGFLISYFTNYQEQVQAIVNAMVSPIDTFISRIDGIRDGLSRLENNIPVILERFRPYIEHALFDNQRYSDVYLYNHASLSLLKEIDLLFHDINHQLADEKAKAIDELVLNGEEIDKKNSLLSEQIERGTLY</sequence>
<dbReference type="AlphaFoldDB" id="N4WP50"/>
<protein>
    <submittedName>
        <fullName evidence="2">Uncharacterized protein</fullName>
    </submittedName>
</protein>
<evidence type="ECO:0000313" key="2">
    <source>
        <dbReference type="EMBL" id="ENH96265.1"/>
    </source>
</evidence>
<reference evidence="2 3" key="1">
    <citation type="submission" date="2013-03" db="EMBL/GenBank/DDBJ databases">
        <title>Draft genome sequence of Gracibacillus halophilus YIM-C55.5, a moderately halophilic and thermophilic organism from the Xiaochaidamu salt lake.</title>
        <authorList>
            <person name="Sugumar T."/>
            <person name="Polireddy D.R."/>
            <person name="Antony A."/>
            <person name="Madhava Y.R."/>
            <person name="Sivakumar N."/>
        </authorList>
    </citation>
    <scope>NUCLEOTIDE SEQUENCE [LARGE SCALE GENOMIC DNA]</scope>
    <source>
        <strain evidence="2 3">YIM-C55.5</strain>
    </source>
</reference>
<feature type="coiled-coil region" evidence="1">
    <location>
        <begin position="247"/>
        <end position="281"/>
    </location>
</feature>
<accession>N4WP50</accession>
<evidence type="ECO:0000256" key="1">
    <source>
        <dbReference type="SAM" id="Coils"/>
    </source>
</evidence>
<dbReference type="PATRIC" id="fig|1308866.3.peg.2391"/>
<dbReference type="eggNOG" id="ENOG502ZWUV">
    <property type="taxonomic scope" value="Bacteria"/>
</dbReference>
<name>N4WP50_9BACI</name>
<dbReference type="STRING" id="1308866.J416_11832"/>
<dbReference type="NCBIfam" id="NF047388">
    <property type="entry name" value="SA1320_fam"/>
    <property type="match status" value="1"/>
</dbReference>
<comment type="caution">
    <text evidence="2">The sequence shown here is derived from an EMBL/GenBank/DDBJ whole genome shotgun (WGS) entry which is preliminary data.</text>
</comment>
<feature type="non-terminal residue" evidence="2">
    <location>
        <position position="1"/>
    </location>
</feature>
<evidence type="ECO:0000313" key="3">
    <source>
        <dbReference type="Proteomes" id="UP000012283"/>
    </source>
</evidence>